<dbReference type="Gene3D" id="2.10.110.10">
    <property type="entry name" value="Cysteine Rich Protein"/>
    <property type="match status" value="1"/>
</dbReference>
<gene>
    <name evidence="15" type="primary">LOC100198307</name>
</gene>
<evidence type="ECO:0000256" key="8">
    <source>
        <dbReference type="ARBA" id="ARBA00023242"/>
    </source>
</evidence>
<keyword evidence="5 10" id="KW-0440">LIM domain</keyword>
<dbReference type="SUPFAM" id="SSF57716">
    <property type="entry name" value="Glucocorticoid receptor-like (DNA-binding domain)"/>
    <property type="match status" value="1"/>
</dbReference>
<protein>
    <submittedName>
        <fullName evidence="15">LIM/homeobox protein Awh</fullName>
    </submittedName>
</protein>
<keyword evidence="4 10" id="KW-0862">Zinc</keyword>
<dbReference type="InterPro" id="IPR001356">
    <property type="entry name" value="HD"/>
</dbReference>
<name>A0ABM4D298_HYDVU</name>
<evidence type="ECO:0000256" key="9">
    <source>
        <dbReference type="PROSITE-ProRule" id="PRU00108"/>
    </source>
</evidence>
<dbReference type="Pfam" id="PF00046">
    <property type="entry name" value="Homeodomain"/>
    <property type="match status" value="1"/>
</dbReference>
<dbReference type="InterPro" id="IPR009057">
    <property type="entry name" value="Homeodomain-like_sf"/>
</dbReference>
<reference evidence="15" key="1">
    <citation type="submission" date="2025-08" db="UniProtKB">
        <authorList>
            <consortium name="RefSeq"/>
        </authorList>
    </citation>
    <scope>IDENTIFICATION</scope>
</reference>
<evidence type="ECO:0000256" key="7">
    <source>
        <dbReference type="ARBA" id="ARBA00023155"/>
    </source>
</evidence>
<dbReference type="InterPro" id="IPR050453">
    <property type="entry name" value="LIM_Homeobox_TF"/>
</dbReference>
<evidence type="ECO:0000256" key="6">
    <source>
        <dbReference type="ARBA" id="ARBA00023125"/>
    </source>
</evidence>
<dbReference type="PROSITE" id="PS50071">
    <property type="entry name" value="HOMEOBOX_2"/>
    <property type="match status" value="1"/>
</dbReference>
<feature type="domain" description="LIM zinc-binding" evidence="12">
    <location>
        <begin position="17"/>
        <end position="79"/>
    </location>
</feature>
<evidence type="ECO:0000256" key="10">
    <source>
        <dbReference type="PROSITE-ProRule" id="PRU00125"/>
    </source>
</evidence>
<dbReference type="SUPFAM" id="SSF46689">
    <property type="entry name" value="Homeodomain-like"/>
    <property type="match status" value="1"/>
</dbReference>
<dbReference type="PANTHER" id="PTHR24208:SF127">
    <property type="entry name" value="LIM_HOMEOBOX PROTEIN AWH"/>
    <property type="match status" value="1"/>
</dbReference>
<keyword evidence="14" id="KW-1185">Reference proteome</keyword>
<feature type="domain" description="Homeobox" evidence="13">
    <location>
        <begin position="112"/>
        <end position="172"/>
    </location>
</feature>
<evidence type="ECO:0000256" key="5">
    <source>
        <dbReference type="ARBA" id="ARBA00023038"/>
    </source>
</evidence>
<dbReference type="PANTHER" id="PTHR24208">
    <property type="entry name" value="LIM/HOMEOBOX PROTEIN LHX"/>
    <property type="match status" value="1"/>
</dbReference>
<dbReference type="Gene3D" id="1.10.10.60">
    <property type="entry name" value="Homeodomain-like"/>
    <property type="match status" value="1"/>
</dbReference>
<dbReference type="InterPro" id="IPR001781">
    <property type="entry name" value="Znf_LIM"/>
</dbReference>
<evidence type="ECO:0000256" key="4">
    <source>
        <dbReference type="ARBA" id="ARBA00022833"/>
    </source>
</evidence>
<comment type="subcellular location">
    <subcellularLocation>
        <location evidence="1 9 11">Nucleus</location>
    </subcellularLocation>
</comment>
<evidence type="ECO:0000256" key="1">
    <source>
        <dbReference type="ARBA" id="ARBA00004123"/>
    </source>
</evidence>
<evidence type="ECO:0000313" key="15">
    <source>
        <dbReference type="RefSeq" id="XP_065668386.1"/>
    </source>
</evidence>
<keyword evidence="2 10" id="KW-0479">Metal-binding</keyword>
<keyword evidence="7 9" id="KW-0371">Homeobox</keyword>
<evidence type="ECO:0000256" key="11">
    <source>
        <dbReference type="RuleBase" id="RU000682"/>
    </source>
</evidence>
<evidence type="ECO:0000259" key="13">
    <source>
        <dbReference type="PROSITE" id="PS50071"/>
    </source>
</evidence>
<feature type="DNA-binding region" description="Homeobox" evidence="9">
    <location>
        <begin position="114"/>
        <end position="173"/>
    </location>
</feature>
<evidence type="ECO:0000256" key="3">
    <source>
        <dbReference type="ARBA" id="ARBA00022737"/>
    </source>
</evidence>
<evidence type="ECO:0000256" key="2">
    <source>
        <dbReference type="ARBA" id="ARBA00022723"/>
    </source>
</evidence>
<sequence length="203" mass="23357">MHSTEISCEGNANLLKIKCSSCSRPIQLTDWIRRAKQNVYHLACFSCDICKRQLSTGEEFAFIEDSILCKLHYVEHLELPASCPVLLTNSSVMENSPELIVDEDQMWIKHENKNKRVRTSFTDEQVLILQANFDLDANPDSNELERIAADVSLPKRVTQVWFQNSRARQKKQQQHKTRNHYSHCGTCNYYPCSCSNSNSVSDK</sequence>
<evidence type="ECO:0000259" key="12">
    <source>
        <dbReference type="PROSITE" id="PS50023"/>
    </source>
</evidence>
<dbReference type="RefSeq" id="XP_065668386.1">
    <property type="nucleotide sequence ID" value="XM_065812314.1"/>
</dbReference>
<keyword evidence="6 9" id="KW-0238">DNA-binding</keyword>
<evidence type="ECO:0000313" key="14">
    <source>
        <dbReference type="Proteomes" id="UP001652625"/>
    </source>
</evidence>
<dbReference type="CDD" id="cd00086">
    <property type="entry name" value="homeodomain"/>
    <property type="match status" value="1"/>
</dbReference>
<dbReference type="PROSITE" id="PS50023">
    <property type="entry name" value="LIM_DOMAIN_2"/>
    <property type="match status" value="1"/>
</dbReference>
<dbReference type="PROSITE" id="PS00478">
    <property type="entry name" value="LIM_DOMAIN_1"/>
    <property type="match status" value="1"/>
</dbReference>
<organism evidence="14 15">
    <name type="scientific">Hydra vulgaris</name>
    <name type="common">Hydra</name>
    <name type="synonym">Hydra attenuata</name>
    <dbReference type="NCBI Taxonomy" id="6087"/>
    <lineage>
        <taxon>Eukaryota</taxon>
        <taxon>Metazoa</taxon>
        <taxon>Cnidaria</taxon>
        <taxon>Hydrozoa</taxon>
        <taxon>Hydroidolina</taxon>
        <taxon>Anthoathecata</taxon>
        <taxon>Aplanulata</taxon>
        <taxon>Hydridae</taxon>
        <taxon>Hydra</taxon>
    </lineage>
</organism>
<accession>A0ABM4D298</accession>
<dbReference type="Proteomes" id="UP001652625">
    <property type="component" value="Chromosome 12"/>
</dbReference>
<dbReference type="SMART" id="SM00389">
    <property type="entry name" value="HOX"/>
    <property type="match status" value="1"/>
</dbReference>
<keyword evidence="3" id="KW-0677">Repeat</keyword>
<dbReference type="CDD" id="cd09379">
    <property type="entry name" value="LIM2_AWH"/>
    <property type="match status" value="1"/>
</dbReference>
<dbReference type="SMART" id="SM00132">
    <property type="entry name" value="LIM"/>
    <property type="match status" value="1"/>
</dbReference>
<keyword evidence="8 9" id="KW-0539">Nucleus</keyword>
<dbReference type="GeneID" id="100198307"/>
<proteinExistence type="predicted"/>
<dbReference type="Pfam" id="PF00412">
    <property type="entry name" value="LIM"/>
    <property type="match status" value="1"/>
</dbReference>